<dbReference type="Proteomes" id="UP001597109">
    <property type="component" value="Unassembled WGS sequence"/>
</dbReference>
<gene>
    <name evidence="1" type="ORF">ACFQ1X_05055</name>
</gene>
<dbReference type="EMBL" id="JBHTKI010000008">
    <property type="protein sequence ID" value="MFD1030794.1"/>
    <property type="molecule type" value="Genomic_DNA"/>
</dbReference>
<proteinExistence type="predicted"/>
<protein>
    <submittedName>
        <fullName evidence="1">Short-chain dehydrogenase</fullName>
    </submittedName>
</protein>
<evidence type="ECO:0000313" key="2">
    <source>
        <dbReference type="Proteomes" id="UP001597109"/>
    </source>
</evidence>
<reference evidence="2" key="1">
    <citation type="journal article" date="2019" name="Int. J. Syst. Evol. Microbiol.">
        <title>The Global Catalogue of Microorganisms (GCM) 10K type strain sequencing project: providing services to taxonomists for standard genome sequencing and annotation.</title>
        <authorList>
            <consortium name="The Broad Institute Genomics Platform"/>
            <consortium name="The Broad Institute Genome Sequencing Center for Infectious Disease"/>
            <person name="Wu L."/>
            <person name="Ma J."/>
        </authorList>
    </citation>
    <scope>NUCLEOTIDE SEQUENCE [LARGE SCALE GENOMIC DNA]</scope>
    <source>
        <strain evidence="2">CCUG 56756</strain>
    </source>
</reference>
<keyword evidence="2" id="KW-1185">Reference proteome</keyword>
<sequence>MSSTHEFGLIDHIDSQKNFDRYSPEKYNCISIDGDIVESLYENLLAMETYFHSLDRPEFGLAYYGVTLIPPNSLPFFFNVVTSSRDFENSERLNELAIKIQQAIKEKKHMIHYGI</sequence>
<organism evidence="1 2">
    <name type="scientific">Metaplanococcus flavidus</name>
    <dbReference type="NCBI Taxonomy" id="569883"/>
    <lineage>
        <taxon>Bacteria</taxon>
        <taxon>Bacillati</taxon>
        <taxon>Bacillota</taxon>
        <taxon>Bacilli</taxon>
        <taxon>Bacillales</taxon>
        <taxon>Caryophanaceae</taxon>
        <taxon>Metaplanococcus</taxon>
    </lineage>
</organism>
<accession>A0ABW3LA30</accession>
<dbReference type="RefSeq" id="WP_144836789.1">
    <property type="nucleotide sequence ID" value="NZ_JBHTKI010000008.1"/>
</dbReference>
<evidence type="ECO:0000313" key="1">
    <source>
        <dbReference type="EMBL" id="MFD1030794.1"/>
    </source>
</evidence>
<name>A0ABW3LA30_9BACL</name>
<comment type="caution">
    <text evidence="1">The sequence shown here is derived from an EMBL/GenBank/DDBJ whole genome shotgun (WGS) entry which is preliminary data.</text>
</comment>